<proteinExistence type="predicted"/>
<feature type="region of interest" description="Disordered" evidence="1">
    <location>
        <begin position="21"/>
        <end position="49"/>
    </location>
</feature>
<evidence type="ECO:0000313" key="3">
    <source>
        <dbReference type="Proteomes" id="UP000501690"/>
    </source>
</evidence>
<dbReference type="EMBL" id="CP039345">
    <property type="protein sequence ID" value="QCD76387.1"/>
    <property type="molecule type" value="Genomic_DNA"/>
</dbReference>
<accession>A0A4D6KL65</accession>
<reference evidence="2 3" key="1">
    <citation type="submission" date="2019-04" db="EMBL/GenBank/DDBJ databases">
        <title>An improved genome assembly and genetic linkage map for asparagus bean, Vigna unguiculata ssp. sesquipedialis.</title>
        <authorList>
            <person name="Xia Q."/>
            <person name="Zhang R."/>
            <person name="Dong Y."/>
        </authorList>
    </citation>
    <scope>NUCLEOTIDE SEQUENCE [LARGE SCALE GENOMIC DNA]</scope>
    <source>
        <tissue evidence="2">Leaf</tissue>
    </source>
</reference>
<dbReference type="InterPro" id="IPR031105">
    <property type="entry name" value="TRP_plant"/>
</dbReference>
<sequence length="121" mass="13826">MKRHVAELIDKIEKVYNEGHQTENVSMHIPSTQEQEGPSSDTIGQHRTRRPLSVAKVEALVCTVELLGVGRGMMLSIISVSVYLRWREVKLRAFSDADHRTLRDLKDKWNTLVHAARILPE</sequence>
<organism evidence="2 3">
    <name type="scientific">Vigna unguiculata</name>
    <name type="common">Cowpea</name>
    <dbReference type="NCBI Taxonomy" id="3917"/>
    <lineage>
        <taxon>Eukaryota</taxon>
        <taxon>Viridiplantae</taxon>
        <taxon>Streptophyta</taxon>
        <taxon>Embryophyta</taxon>
        <taxon>Tracheophyta</taxon>
        <taxon>Spermatophyta</taxon>
        <taxon>Magnoliopsida</taxon>
        <taxon>eudicotyledons</taxon>
        <taxon>Gunneridae</taxon>
        <taxon>Pentapetalae</taxon>
        <taxon>rosids</taxon>
        <taxon>fabids</taxon>
        <taxon>Fabales</taxon>
        <taxon>Fabaceae</taxon>
        <taxon>Papilionoideae</taxon>
        <taxon>50 kb inversion clade</taxon>
        <taxon>NPAAA clade</taxon>
        <taxon>indigoferoid/millettioid clade</taxon>
        <taxon>Phaseoleae</taxon>
        <taxon>Vigna</taxon>
    </lineage>
</organism>
<dbReference type="AlphaFoldDB" id="A0A4D6KL65"/>
<dbReference type="PANTHER" id="PTHR21717">
    <property type="entry name" value="TELOMERIC REPEAT BINDING PROTEIN"/>
    <property type="match status" value="1"/>
</dbReference>
<dbReference type="Proteomes" id="UP000501690">
    <property type="component" value="Linkage Group LG1"/>
</dbReference>
<keyword evidence="3" id="KW-1185">Reference proteome</keyword>
<name>A0A4D6KL65_VIGUN</name>
<gene>
    <name evidence="2" type="ORF">DEO72_LG1g6</name>
</gene>
<evidence type="ECO:0000313" key="2">
    <source>
        <dbReference type="EMBL" id="QCD76387.1"/>
    </source>
</evidence>
<protein>
    <submittedName>
        <fullName evidence="2">Uncharacterized protein</fullName>
    </submittedName>
</protein>
<feature type="compositionally biased region" description="Polar residues" evidence="1">
    <location>
        <begin position="22"/>
        <end position="45"/>
    </location>
</feature>
<dbReference type="Gene3D" id="1.10.246.220">
    <property type="match status" value="1"/>
</dbReference>
<evidence type="ECO:0000256" key="1">
    <source>
        <dbReference type="SAM" id="MobiDB-lite"/>
    </source>
</evidence>
<dbReference type="PANTHER" id="PTHR21717:SF70">
    <property type="entry name" value="TELOMERE REPEAT-BINDING PROTEIN 2-RELATED"/>
    <property type="match status" value="1"/>
</dbReference>